<proteinExistence type="predicted"/>
<reference evidence="1" key="1">
    <citation type="submission" date="2009-10" db="EMBL/GenBank/DDBJ databases">
        <title>Complete sequence of Sulfolobus solfataricus 98/2.</title>
        <authorList>
            <consortium name="US DOE Joint Genome Institute"/>
            <person name="Lucas S."/>
            <person name="Copeland A."/>
            <person name="Lapidus A."/>
            <person name="Glavina del Rio T."/>
            <person name="Tice H."/>
            <person name="Bruce D."/>
            <person name="Goodwin L."/>
            <person name="Pitluck S."/>
            <person name="Munk A.C."/>
            <person name="Brettin T."/>
            <person name="Detter J.C."/>
            <person name="Han C."/>
            <person name="Tapia R."/>
            <person name="Larimer F."/>
            <person name="Land M."/>
            <person name="Hauser L."/>
            <person name="Kyrpides N."/>
            <person name="Ovchinnikova G."/>
            <person name="Mead D."/>
        </authorList>
    </citation>
    <scope>NUCLEOTIDE SEQUENCE [LARGE SCALE GENOMIC DNA]</scope>
    <source>
        <strain evidence="1">98/2</strain>
    </source>
</reference>
<accession>D0KNJ4</accession>
<dbReference type="AlphaFoldDB" id="D0KNJ4"/>
<dbReference type="EMBL" id="CP001800">
    <property type="protein sequence ID" value="ACX92661.1"/>
    <property type="molecule type" value="Genomic_DNA"/>
</dbReference>
<gene>
    <name evidence="1" type="ordered locus">Ssol_2537</name>
</gene>
<name>D0KNJ4_SACS9</name>
<dbReference type="KEGG" id="sol:Ssol_2537"/>
<evidence type="ECO:0000313" key="1">
    <source>
        <dbReference type="EMBL" id="ACX92661.1"/>
    </source>
</evidence>
<protein>
    <submittedName>
        <fullName evidence="1">Uncharacterized protein</fullName>
    </submittedName>
</protein>
<sequence>MIERNWQKSKAEKEIKQEGVAMILSIGGEVK</sequence>
<dbReference type="HOGENOM" id="CLU_3394565_0_0_2"/>
<organism evidence="1">
    <name type="scientific">Saccharolobus solfataricus (strain 98/2)</name>
    <name type="common">Sulfolobus solfataricus</name>
    <dbReference type="NCBI Taxonomy" id="555311"/>
    <lineage>
        <taxon>Archaea</taxon>
        <taxon>Thermoproteota</taxon>
        <taxon>Thermoprotei</taxon>
        <taxon>Sulfolobales</taxon>
        <taxon>Sulfolobaceae</taxon>
        <taxon>Saccharolobus</taxon>
    </lineage>
</organism>